<keyword evidence="2" id="KW-1185">Reference proteome</keyword>
<reference evidence="1 2" key="1">
    <citation type="submission" date="2018-07" db="EMBL/GenBank/DDBJ databases">
        <title>Genomic Encyclopedia of Type Strains, Phase IV (KMG-IV): sequencing the most valuable type-strain genomes for metagenomic binning, comparative biology and taxonomic classification.</title>
        <authorList>
            <person name="Goeker M."/>
        </authorList>
    </citation>
    <scope>NUCLEOTIDE SEQUENCE [LARGE SCALE GENOMIC DNA]</scope>
    <source>
        <strain evidence="1 2">DSM 4134</strain>
    </source>
</reference>
<proteinExistence type="predicted"/>
<sequence>MYLRIFTLFLSIAWNLGPIHAQSGVAYRTKSLWNDSYVKIDARDLPLNTEDGEDINSPLGGFNKTLISKSEGYQQPPTLAENYLEIGIDLDNQSGSELLIDNIKVIPKNSTNIEHLITNRGSWTGLMASQHYFGAVDIRLQSLSMPTTLVPENLVLEQSGDQRLQLSIDARELAKGKGTKLLQFVICVEAINLTSNEKFEIRSDRAYHIVVK</sequence>
<accession>A0A3D9KYA8</accession>
<evidence type="ECO:0000313" key="2">
    <source>
        <dbReference type="Proteomes" id="UP000256779"/>
    </source>
</evidence>
<dbReference type="AlphaFoldDB" id="A0A3D9KYA8"/>
<protein>
    <submittedName>
        <fullName evidence="1">Uncharacterized protein</fullName>
    </submittedName>
</protein>
<organism evidence="1 2">
    <name type="scientific">Marinoscillum furvescens DSM 4134</name>
    <dbReference type="NCBI Taxonomy" id="1122208"/>
    <lineage>
        <taxon>Bacteria</taxon>
        <taxon>Pseudomonadati</taxon>
        <taxon>Bacteroidota</taxon>
        <taxon>Cytophagia</taxon>
        <taxon>Cytophagales</taxon>
        <taxon>Reichenbachiellaceae</taxon>
        <taxon>Marinoscillum</taxon>
    </lineage>
</organism>
<dbReference type="Proteomes" id="UP000256779">
    <property type="component" value="Unassembled WGS sequence"/>
</dbReference>
<dbReference type="EMBL" id="QREG01000030">
    <property type="protein sequence ID" value="RED92459.1"/>
    <property type="molecule type" value="Genomic_DNA"/>
</dbReference>
<name>A0A3D9KYA8_MARFU</name>
<gene>
    <name evidence="1" type="ORF">C7460_13027</name>
</gene>
<dbReference type="RefSeq" id="WP_115870227.1">
    <property type="nucleotide sequence ID" value="NZ_QREG01000030.1"/>
</dbReference>
<comment type="caution">
    <text evidence="1">The sequence shown here is derived from an EMBL/GenBank/DDBJ whole genome shotgun (WGS) entry which is preliminary data.</text>
</comment>
<evidence type="ECO:0000313" key="1">
    <source>
        <dbReference type="EMBL" id="RED92459.1"/>
    </source>
</evidence>